<comment type="caution">
    <text evidence="3">The sequence shown here is derived from an EMBL/GenBank/DDBJ whole genome shotgun (WGS) entry which is preliminary data.</text>
</comment>
<feature type="signal peptide" evidence="1">
    <location>
        <begin position="1"/>
        <end position="18"/>
    </location>
</feature>
<dbReference type="RefSeq" id="WP_386820019.1">
    <property type="nucleotide sequence ID" value="NZ_JBHUIT010000012.1"/>
</dbReference>
<dbReference type="InterPro" id="IPR011042">
    <property type="entry name" value="6-blade_b-propeller_TolB-like"/>
</dbReference>
<dbReference type="Gene3D" id="3.40.50.1820">
    <property type="entry name" value="alpha/beta hydrolase"/>
    <property type="match status" value="1"/>
</dbReference>
<dbReference type="PANTHER" id="PTHR48098">
    <property type="entry name" value="ENTEROCHELIN ESTERASE-RELATED"/>
    <property type="match status" value="1"/>
</dbReference>
<evidence type="ECO:0000313" key="3">
    <source>
        <dbReference type="EMBL" id="MFD2256729.1"/>
    </source>
</evidence>
<dbReference type="Proteomes" id="UP001597375">
    <property type="component" value="Unassembled WGS sequence"/>
</dbReference>
<gene>
    <name evidence="3" type="ORF">ACFSSA_08580</name>
</gene>
<evidence type="ECO:0000256" key="1">
    <source>
        <dbReference type="SAM" id="SignalP"/>
    </source>
</evidence>
<dbReference type="InterPro" id="IPR000801">
    <property type="entry name" value="Esterase-like"/>
</dbReference>
<dbReference type="Pfam" id="PF08450">
    <property type="entry name" value="SGL"/>
    <property type="match status" value="1"/>
</dbReference>
<dbReference type="InterPro" id="IPR013658">
    <property type="entry name" value="SGL"/>
</dbReference>
<dbReference type="Pfam" id="PF00756">
    <property type="entry name" value="Esterase"/>
    <property type="match status" value="1"/>
</dbReference>
<dbReference type="PANTHER" id="PTHR48098:SF3">
    <property type="entry name" value="IRON(III) ENTEROBACTIN ESTERASE"/>
    <property type="match status" value="1"/>
</dbReference>
<organism evidence="3 4">
    <name type="scientific">Luteolibacter algae</name>
    <dbReference type="NCBI Taxonomy" id="454151"/>
    <lineage>
        <taxon>Bacteria</taxon>
        <taxon>Pseudomonadati</taxon>
        <taxon>Verrucomicrobiota</taxon>
        <taxon>Verrucomicrobiia</taxon>
        <taxon>Verrucomicrobiales</taxon>
        <taxon>Verrucomicrobiaceae</taxon>
        <taxon>Luteolibacter</taxon>
    </lineage>
</organism>
<keyword evidence="1" id="KW-0732">Signal</keyword>
<reference evidence="4" key="1">
    <citation type="journal article" date="2019" name="Int. J. Syst. Evol. Microbiol.">
        <title>The Global Catalogue of Microorganisms (GCM) 10K type strain sequencing project: providing services to taxonomists for standard genome sequencing and annotation.</title>
        <authorList>
            <consortium name="The Broad Institute Genomics Platform"/>
            <consortium name="The Broad Institute Genome Sequencing Center for Infectious Disease"/>
            <person name="Wu L."/>
            <person name="Ma J."/>
        </authorList>
    </citation>
    <scope>NUCLEOTIDE SEQUENCE [LARGE SCALE GENOMIC DNA]</scope>
    <source>
        <strain evidence="4">CGMCC 4.7106</strain>
    </source>
</reference>
<feature type="chain" id="PRO_5046951923" evidence="1">
    <location>
        <begin position="19"/>
        <end position="581"/>
    </location>
</feature>
<dbReference type="Gene3D" id="2.120.10.30">
    <property type="entry name" value="TolB, C-terminal domain"/>
    <property type="match status" value="1"/>
</dbReference>
<protein>
    <submittedName>
        <fullName evidence="3">SMP-30/gluconolactonase/LRE family protein</fullName>
    </submittedName>
</protein>
<dbReference type="EMBL" id="JBHUIT010000012">
    <property type="protein sequence ID" value="MFD2256729.1"/>
    <property type="molecule type" value="Genomic_DNA"/>
</dbReference>
<feature type="domain" description="SMP-30/Gluconolactonase/LRE-like region" evidence="2">
    <location>
        <begin position="321"/>
        <end position="555"/>
    </location>
</feature>
<evidence type="ECO:0000313" key="4">
    <source>
        <dbReference type="Proteomes" id="UP001597375"/>
    </source>
</evidence>
<dbReference type="SUPFAM" id="SSF53474">
    <property type="entry name" value="alpha/beta-Hydrolases"/>
    <property type="match status" value="1"/>
</dbReference>
<dbReference type="SUPFAM" id="SSF63829">
    <property type="entry name" value="Calcium-dependent phosphotriesterase"/>
    <property type="match status" value="1"/>
</dbReference>
<evidence type="ECO:0000259" key="2">
    <source>
        <dbReference type="Pfam" id="PF08450"/>
    </source>
</evidence>
<sequence>MKPIFLTFLFLATNSAFSQIENYPTPPEAIRQENVAKGKLIQGTYRGSRIFPGTVRDYAVYVPDQYDGSTPASLMVFQDGMSYCQENRGTRAHIVFDNLIAKGEMPVTIAVFINPGVVPANHPDKAEARYNRSFEYDGLGDAYPRFLIEEFLPFIEKEHDLKISENPDHRGICGSSSGAIAAFTSAWERPDSFRRVYSMIGTYVGLRGGSIYLDLIRKTEPKPLRIFLQDGSNDNNIYGGDWWMANQSMQRSLEWAGYEVNHVWGKGRHNRKHGDSIFPDAMRWLWKSKTVSVHPSRSNSRASEYLIPGEDWKVLTAGHQWAEGMAFAPDGSLFFTDVPASKLYKISPSGEQSLIDADTGKTNGLAIGPDGLIYGASPAAKEIRTWDPATGERKTIFSGATSNDIVVRHDGHIYFTNPVEKKVHHLAAGSLNHSIVETKLERPNGIGLSADQSLLFVADFTGRFIYSYQINEDGSLKNRQKYFHAHLPDDGPGALDGMTVTANGMPLVATELGIQIFDQPGRVQLIIPRPKPEDKRTNYVAFGGPDRKTLYVATAGTIYTRKVNLKGADPLSPTKPPKPGL</sequence>
<keyword evidence="4" id="KW-1185">Reference proteome</keyword>
<dbReference type="InterPro" id="IPR029058">
    <property type="entry name" value="AB_hydrolase_fold"/>
</dbReference>
<dbReference type="InterPro" id="IPR050583">
    <property type="entry name" value="Mycobacterial_A85_antigen"/>
</dbReference>
<accession>A0ABW5D7J1</accession>
<proteinExistence type="predicted"/>
<name>A0ABW5D7J1_9BACT</name>